<name>A0A0M2UXP8_9BACT</name>
<protein>
    <recommendedName>
        <fullName evidence="4">Transposase</fullName>
    </recommendedName>
</protein>
<keyword evidence="3" id="KW-1185">Reference proteome</keyword>
<feature type="non-terminal residue" evidence="2">
    <location>
        <position position="1"/>
    </location>
</feature>
<feature type="region of interest" description="Disordered" evidence="1">
    <location>
        <begin position="96"/>
        <end position="115"/>
    </location>
</feature>
<dbReference type="Pfam" id="PF01527">
    <property type="entry name" value="HTH_Tnp_1"/>
    <property type="match status" value="1"/>
</dbReference>
<feature type="region of interest" description="Disordered" evidence="1">
    <location>
        <begin position="1"/>
        <end position="44"/>
    </location>
</feature>
<reference evidence="2 3" key="1">
    <citation type="journal article" date="2013" name="BMC Microbiol.">
        <title>Identification of the type II cytochrome c maturation pathway in anammox bacteria by comparative genomics.</title>
        <authorList>
            <person name="Ferousi C."/>
            <person name="Speth D.R."/>
            <person name="Reimann J."/>
            <person name="Op den Camp H.J."/>
            <person name="Allen J.W."/>
            <person name="Keltjens J.T."/>
            <person name="Jetten M.S."/>
        </authorList>
    </citation>
    <scope>NUCLEOTIDE SEQUENCE [LARGE SCALE GENOMIC DNA]</scope>
    <source>
        <strain evidence="2">RU1</strain>
    </source>
</reference>
<accession>A0A0M2UXP8</accession>
<evidence type="ECO:0008006" key="4">
    <source>
        <dbReference type="Google" id="ProtNLM"/>
    </source>
</evidence>
<evidence type="ECO:0000313" key="3">
    <source>
        <dbReference type="Proteomes" id="UP000034954"/>
    </source>
</evidence>
<dbReference type="GO" id="GO:0006313">
    <property type="term" value="P:DNA transposition"/>
    <property type="evidence" value="ECO:0007669"/>
    <property type="project" value="InterPro"/>
</dbReference>
<proteinExistence type="predicted"/>
<feature type="compositionally biased region" description="Polar residues" evidence="1">
    <location>
        <begin position="1"/>
        <end position="17"/>
    </location>
</feature>
<dbReference type="InterPro" id="IPR002514">
    <property type="entry name" value="Transposase_8"/>
</dbReference>
<comment type="caution">
    <text evidence="2">The sequence shown here is derived from an EMBL/GenBank/DDBJ whole genome shotgun (WGS) entry which is preliminary data.</text>
</comment>
<evidence type="ECO:0000313" key="2">
    <source>
        <dbReference type="EMBL" id="KKO20350.1"/>
    </source>
</evidence>
<dbReference type="SUPFAM" id="SSF46689">
    <property type="entry name" value="Homeodomain-like"/>
    <property type="match status" value="1"/>
</dbReference>
<dbReference type="AlphaFoldDB" id="A0A0M2UXP8"/>
<evidence type="ECO:0000256" key="1">
    <source>
        <dbReference type="SAM" id="MobiDB-lite"/>
    </source>
</evidence>
<sequence>TMKNRSTISLKTNNTPGETEGARRATGVSPGGAIQSDHFPDPEVTEKAVRRKFTAKYKLRILQEAEVCATQGQMGALLRREGLYSSNLTTWRRQQKKGALETLSPKHRGPKAKNITPSDRRIAELEKENCQLKEKLKQAETIIDVQKKLSEILRIPLDPTGEKI</sequence>
<dbReference type="GO" id="GO:0003677">
    <property type="term" value="F:DNA binding"/>
    <property type="evidence" value="ECO:0007669"/>
    <property type="project" value="InterPro"/>
</dbReference>
<dbReference type="PATRIC" id="fig|380242.3.peg.1164"/>
<dbReference type="Proteomes" id="UP000034954">
    <property type="component" value="Unassembled WGS sequence"/>
</dbReference>
<dbReference type="EMBL" id="LAQJ01000111">
    <property type="protein sequence ID" value="KKO20350.1"/>
    <property type="molecule type" value="Genomic_DNA"/>
</dbReference>
<dbReference type="GO" id="GO:0004803">
    <property type="term" value="F:transposase activity"/>
    <property type="evidence" value="ECO:0007669"/>
    <property type="project" value="InterPro"/>
</dbReference>
<organism evidence="2 3">
    <name type="scientific">Candidatus Brocadia fulgida</name>
    <dbReference type="NCBI Taxonomy" id="380242"/>
    <lineage>
        <taxon>Bacteria</taxon>
        <taxon>Pseudomonadati</taxon>
        <taxon>Planctomycetota</taxon>
        <taxon>Candidatus Brocadiia</taxon>
        <taxon>Candidatus Brocadiales</taxon>
        <taxon>Candidatus Brocadiaceae</taxon>
        <taxon>Candidatus Brocadia</taxon>
    </lineage>
</organism>
<gene>
    <name evidence="2" type="ORF">BROFUL_00924</name>
</gene>
<dbReference type="InterPro" id="IPR009057">
    <property type="entry name" value="Homeodomain-like_sf"/>
</dbReference>